<feature type="region of interest" description="Disordered" evidence="3">
    <location>
        <begin position="1"/>
        <end position="43"/>
    </location>
</feature>
<keyword evidence="5" id="KW-1185">Reference proteome</keyword>
<feature type="compositionally biased region" description="Polar residues" evidence="3">
    <location>
        <begin position="29"/>
        <end position="38"/>
    </location>
</feature>
<evidence type="ECO:0000256" key="3">
    <source>
        <dbReference type="SAM" id="MobiDB-lite"/>
    </source>
</evidence>
<keyword evidence="1" id="KW-0880">Kelch repeat</keyword>
<accession>A0A812UNE9</accession>
<dbReference type="AlphaFoldDB" id="A0A812UNE9"/>
<name>A0A812UNE9_9DINO</name>
<feature type="compositionally biased region" description="Polar residues" evidence="3">
    <location>
        <begin position="1"/>
        <end position="12"/>
    </location>
</feature>
<sequence>MEEGINQRQGGQRCTGVEDLVGGEAGSRGQPQAKQIKQSFCGERRSCRAAQQPRLAEPLSGRIDQHLRQIRQQGHASQTQPELQQGGPTCSRLEPHRGKGWQKGAPSAQWESVQEGVSVLWHIQSEHEVAKAPIPRCTWNDRGSCSEADRWHRTGPVSASRLLTARALRSPGWKSVKEKVMVAEKLDGPDEFATLCDCLFRSGVLRRDTFLAALHRRRFEAVRRAHPYPVHSRLADVFRINELATAVSSFLCLAGTCRLRELSNSSRDASRAAVFGHSDSQAVFVSGCNQNLTMEKIAHFDPTRHRWSTLDVPKSLSIGSRSFCMPTLLGHDGFLYVCGARSDDHAMCIQRFDALKSSWTTLPSAPTPRRGFNNWPAIACMEGHIYVCGGSSDDENFLSGVDCFDPLTFKWESLGAMGTARAGAAAAALRGHLYVCGGETGTSGINDFCALDTAERFARVSGWESLPPMSEPRGGDANGDPNIAACVLGDFLYVRGGHEVDSMERFNPSAHSWESLPPMRTPRYYAAMVAFNSRVYVCGGKDDYDAEDLDSVEAFNPALGCWEAVPSMNIPRANAGAVASEGYIYMCGGRIYSDSGPSRCLASLERYCLSRCCWEALPAIPAEGVEPHSILLV</sequence>
<comment type="caution">
    <text evidence="4">The sequence shown here is derived from an EMBL/GenBank/DDBJ whole genome shotgun (WGS) entry which is preliminary data.</text>
</comment>
<dbReference type="OrthoDB" id="45365at2759"/>
<evidence type="ECO:0000313" key="4">
    <source>
        <dbReference type="EMBL" id="CAE7571403.1"/>
    </source>
</evidence>
<dbReference type="Pfam" id="PF01344">
    <property type="entry name" value="Kelch_1"/>
    <property type="match status" value="2"/>
</dbReference>
<dbReference type="PANTHER" id="PTHR24412:SF489">
    <property type="entry name" value="RING FINGER DOMAIN AND KELCH REPEAT-CONTAINING PROTEIN DDB_G0271372"/>
    <property type="match status" value="1"/>
</dbReference>
<dbReference type="InterPro" id="IPR006652">
    <property type="entry name" value="Kelch_1"/>
</dbReference>
<dbReference type="SMART" id="SM00612">
    <property type="entry name" value="Kelch"/>
    <property type="match status" value="5"/>
</dbReference>
<dbReference type="InterPro" id="IPR015915">
    <property type="entry name" value="Kelch-typ_b-propeller"/>
</dbReference>
<gene>
    <name evidence="4" type="primary">IPP</name>
    <name evidence="4" type="ORF">SNEC2469_LOCUS16672</name>
</gene>
<dbReference type="Proteomes" id="UP000601435">
    <property type="component" value="Unassembled WGS sequence"/>
</dbReference>
<organism evidence="4 5">
    <name type="scientific">Symbiodinium necroappetens</name>
    <dbReference type="NCBI Taxonomy" id="1628268"/>
    <lineage>
        <taxon>Eukaryota</taxon>
        <taxon>Sar</taxon>
        <taxon>Alveolata</taxon>
        <taxon>Dinophyceae</taxon>
        <taxon>Suessiales</taxon>
        <taxon>Symbiodiniaceae</taxon>
        <taxon>Symbiodinium</taxon>
    </lineage>
</organism>
<reference evidence="4" key="1">
    <citation type="submission" date="2021-02" db="EMBL/GenBank/DDBJ databases">
        <authorList>
            <person name="Dougan E. K."/>
            <person name="Rhodes N."/>
            <person name="Thang M."/>
            <person name="Chan C."/>
        </authorList>
    </citation>
    <scope>NUCLEOTIDE SEQUENCE</scope>
</reference>
<dbReference type="PANTHER" id="PTHR24412">
    <property type="entry name" value="KELCH PROTEIN"/>
    <property type="match status" value="1"/>
</dbReference>
<feature type="region of interest" description="Disordered" evidence="3">
    <location>
        <begin position="71"/>
        <end position="106"/>
    </location>
</feature>
<dbReference type="EMBL" id="CAJNJA010027187">
    <property type="protein sequence ID" value="CAE7571403.1"/>
    <property type="molecule type" value="Genomic_DNA"/>
</dbReference>
<protein>
    <submittedName>
        <fullName evidence="4">IPP protein</fullName>
    </submittedName>
</protein>
<proteinExistence type="predicted"/>
<keyword evidence="2" id="KW-0677">Repeat</keyword>
<evidence type="ECO:0000256" key="1">
    <source>
        <dbReference type="ARBA" id="ARBA00022441"/>
    </source>
</evidence>
<evidence type="ECO:0000313" key="5">
    <source>
        <dbReference type="Proteomes" id="UP000601435"/>
    </source>
</evidence>
<feature type="compositionally biased region" description="Polar residues" evidence="3">
    <location>
        <begin position="71"/>
        <end position="88"/>
    </location>
</feature>
<evidence type="ECO:0000256" key="2">
    <source>
        <dbReference type="ARBA" id="ARBA00022737"/>
    </source>
</evidence>
<dbReference type="Gene3D" id="2.120.10.80">
    <property type="entry name" value="Kelch-type beta propeller"/>
    <property type="match status" value="2"/>
</dbReference>
<dbReference type="Pfam" id="PF24681">
    <property type="entry name" value="Kelch_KLHDC2_KLHL20_DRC7"/>
    <property type="match status" value="1"/>
</dbReference>
<dbReference type="SUPFAM" id="SSF117281">
    <property type="entry name" value="Kelch motif"/>
    <property type="match status" value="2"/>
</dbReference>
<dbReference type="PRINTS" id="PR00501">
    <property type="entry name" value="KELCHREPEAT"/>
</dbReference>